<accession>A0A6P7WZM8</accession>
<feature type="transmembrane region" description="Helical" evidence="5">
    <location>
        <begin position="354"/>
        <end position="377"/>
    </location>
</feature>
<organism evidence="6 7">
    <name type="scientific">Microcaecilia unicolor</name>
    <dbReference type="NCBI Taxonomy" id="1415580"/>
    <lineage>
        <taxon>Eukaryota</taxon>
        <taxon>Metazoa</taxon>
        <taxon>Chordata</taxon>
        <taxon>Craniata</taxon>
        <taxon>Vertebrata</taxon>
        <taxon>Euteleostomi</taxon>
        <taxon>Amphibia</taxon>
        <taxon>Gymnophiona</taxon>
        <taxon>Siphonopidae</taxon>
        <taxon>Microcaecilia</taxon>
    </lineage>
</organism>
<dbReference type="GO" id="GO:0016020">
    <property type="term" value="C:membrane"/>
    <property type="evidence" value="ECO:0007669"/>
    <property type="project" value="UniProtKB-SubCell"/>
</dbReference>
<dbReference type="Gene3D" id="1.20.1250.20">
    <property type="entry name" value="MFS general substrate transporter like domains"/>
    <property type="match status" value="1"/>
</dbReference>
<evidence type="ECO:0000256" key="1">
    <source>
        <dbReference type="ARBA" id="ARBA00004141"/>
    </source>
</evidence>
<sequence length="481" mass="53882">MEGGEREAGLGSLQRDLSSPSMLELSRDTVSFENLVTRIGGMGPGQRLQLALSWLPNIFVAFGLFSDVFITLTPAHHCHVDPRGLPLALQNVSGERLLNVSIPLERNAEGRMVHSQCRRYHYHENESRKETEPCRGGWEYSEHQGLRENMVTEWDLVCSQYWEVPVEEVCFIFGFLIGYLLLGYASDSYPNLFLESPRWLLASLRVAEAKEVLKVLVERKGHRRFDNTPDRGDVEEVFAELENTFHSSYSTQPSTAKLFSCRNIWKNLVILGFTTLISNGIHHCYGTFRKNIQGTRSGLYFSYLLSAGTGVLACLFLCMTVDRFGRRGVLLLSMTLTGISSLILLGLIEYLNEAAILTFCVLGLFSSHAAASLSVIFTAELTPTVIRGEGVGLIMALASLGKLSSPLMDFQDRHGYFLQHVVLTSMAILCILSILLLPESKRKPLPETLKDGELYCRPSLLLHRRPRCDHMPLLSTPNPLI</sequence>
<reference evidence="7" key="1">
    <citation type="submission" date="2025-08" db="UniProtKB">
        <authorList>
            <consortium name="RefSeq"/>
        </authorList>
    </citation>
    <scope>IDENTIFICATION</scope>
</reference>
<dbReference type="GeneID" id="115458059"/>
<protein>
    <submittedName>
        <fullName evidence="7">Solute carrier family 22 member 17 isoform X2</fullName>
    </submittedName>
</protein>
<dbReference type="GO" id="GO:0022857">
    <property type="term" value="F:transmembrane transporter activity"/>
    <property type="evidence" value="ECO:0007669"/>
    <property type="project" value="InterPro"/>
</dbReference>
<evidence type="ECO:0000256" key="3">
    <source>
        <dbReference type="ARBA" id="ARBA00022989"/>
    </source>
</evidence>
<feature type="transmembrane region" description="Helical" evidence="5">
    <location>
        <begin position="416"/>
        <end position="437"/>
    </location>
</feature>
<keyword evidence="2 5" id="KW-0812">Transmembrane</keyword>
<evidence type="ECO:0000313" key="7">
    <source>
        <dbReference type="RefSeq" id="XP_030043715.1"/>
    </source>
</evidence>
<feature type="transmembrane region" description="Helical" evidence="5">
    <location>
        <begin position="300"/>
        <end position="321"/>
    </location>
</feature>
<dbReference type="AlphaFoldDB" id="A0A6P7WZM8"/>
<dbReference type="CTD" id="51310"/>
<dbReference type="PANTHER" id="PTHR24064">
    <property type="entry name" value="SOLUTE CARRIER FAMILY 22 MEMBER"/>
    <property type="match status" value="1"/>
</dbReference>
<keyword evidence="3 5" id="KW-1133">Transmembrane helix</keyword>
<feature type="transmembrane region" description="Helical" evidence="5">
    <location>
        <begin position="384"/>
        <end position="404"/>
    </location>
</feature>
<gene>
    <name evidence="7" type="primary">SLC22A17</name>
</gene>
<keyword evidence="4 5" id="KW-0472">Membrane</keyword>
<evidence type="ECO:0000256" key="5">
    <source>
        <dbReference type="SAM" id="Phobius"/>
    </source>
</evidence>
<evidence type="ECO:0000313" key="6">
    <source>
        <dbReference type="Proteomes" id="UP000515156"/>
    </source>
</evidence>
<keyword evidence="6" id="KW-1185">Reference proteome</keyword>
<dbReference type="SUPFAM" id="SSF103473">
    <property type="entry name" value="MFS general substrate transporter"/>
    <property type="match status" value="1"/>
</dbReference>
<dbReference type="RefSeq" id="XP_030043715.1">
    <property type="nucleotide sequence ID" value="XM_030187855.1"/>
</dbReference>
<feature type="transmembrane region" description="Helical" evidence="5">
    <location>
        <begin position="328"/>
        <end position="348"/>
    </location>
</feature>
<name>A0A6P7WZM8_9AMPH</name>
<proteinExistence type="predicted"/>
<dbReference type="Pfam" id="PF00083">
    <property type="entry name" value="Sugar_tr"/>
    <property type="match status" value="1"/>
</dbReference>
<dbReference type="InterPro" id="IPR036259">
    <property type="entry name" value="MFS_trans_sf"/>
</dbReference>
<dbReference type="InterPro" id="IPR005828">
    <property type="entry name" value="MFS_sugar_transport-like"/>
</dbReference>
<dbReference type="Proteomes" id="UP000515156">
    <property type="component" value="Chromosome 14"/>
</dbReference>
<comment type="subcellular location">
    <subcellularLocation>
        <location evidence="1">Membrane</location>
        <topology evidence="1">Multi-pass membrane protein</topology>
    </subcellularLocation>
</comment>
<evidence type="ECO:0000256" key="2">
    <source>
        <dbReference type="ARBA" id="ARBA00022692"/>
    </source>
</evidence>
<evidence type="ECO:0000256" key="4">
    <source>
        <dbReference type="ARBA" id="ARBA00023136"/>
    </source>
</evidence>